<dbReference type="InterPro" id="IPR036869">
    <property type="entry name" value="J_dom_sf"/>
</dbReference>
<feature type="compositionally biased region" description="Basic and acidic residues" evidence="1">
    <location>
        <begin position="441"/>
        <end position="450"/>
    </location>
</feature>
<reference evidence="4" key="1">
    <citation type="journal article" date="2021" name="Microbiol. Resour. Announc.">
        <title>LGAAP: Leishmaniinae Genome Assembly and Annotation Pipeline.</title>
        <authorList>
            <person name="Almutairi H."/>
            <person name="Urbaniak M.D."/>
            <person name="Bates M.D."/>
            <person name="Jariyapan N."/>
            <person name="Kwakye-Nuako G."/>
            <person name="Thomaz-Soccol V."/>
            <person name="Al-Salem W.S."/>
            <person name="Dillon R.J."/>
            <person name="Bates P.A."/>
            <person name="Gatherer D."/>
        </authorList>
    </citation>
    <scope>NUCLEOTIDE SEQUENCE [LARGE SCALE GENOMIC DNA]</scope>
</reference>
<dbReference type="Pfam" id="PF00226">
    <property type="entry name" value="DnaJ"/>
    <property type="match status" value="1"/>
</dbReference>
<dbReference type="CDD" id="cd06257">
    <property type="entry name" value="DnaJ"/>
    <property type="match status" value="1"/>
</dbReference>
<dbReference type="SMR" id="A0A836H414"/>
<feature type="compositionally biased region" description="Low complexity" evidence="1">
    <location>
        <begin position="166"/>
        <end position="180"/>
    </location>
</feature>
<dbReference type="EMBL" id="JAFHLR010000028">
    <property type="protein sequence ID" value="KAG5474768.1"/>
    <property type="molecule type" value="Genomic_DNA"/>
</dbReference>
<dbReference type="InterPro" id="IPR001623">
    <property type="entry name" value="DnaJ_domain"/>
</dbReference>
<feature type="compositionally biased region" description="Basic and acidic residues" evidence="1">
    <location>
        <begin position="383"/>
        <end position="393"/>
    </location>
</feature>
<name>A0A836H414_9TRYP</name>
<protein>
    <recommendedName>
        <fullName evidence="2">J domain-containing protein</fullName>
    </recommendedName>
</protein>
<sequence>MRRSTSDSSHGVFSSAHMVTSAALRDPAGATDTEIAECVLLIWRDVSAAAAPRYAPTHPTVMHRAALHIFGRDSLQSAASLRHRYRQLAIRVHPDKNTSSQASEAFQVLQSCFEYAISSREAGGSGGIDAGEQAVFQRAADPSVSQRRDASRRGAKASGEADESHFSSSMSSSFTSSTSPRSPPLSPIFSGGSSSSSGQPSPTHPLAAAAAATTAEKASPPFSGCSAASAGEGVFPSAVLPEPPDVFDTTVGETLVAAVPAPSVFDDDSGGPAVPPSPAFGAPPTSRHCSTAAAAHRSIHRASADGRASLAVAASDSGPGPPLVREQASFTPVDSSAGDVLDGRIEATKQRSSQQQRRVRIPERPTLAELLARLDADDDDHEDSPKSAAERARGPFSQAGLHGSPARGCRNHGTAAVTYSGFPTRLWSSTMQSSASHSRGRASEGDDRKCSGAPATRCATMATAPIHPDVPRAAERPASSLRPSALADFCSALREEVSGAKRHHISPASPPRPYTSSGPLVGPTVRCRRAGGSGVGVGSGRWTRELGSGGSERERCACGKASRGRCFLCEE</sequence>
<dbReference type="AlphaFoldDB" id="A0A836H414"/>
<keyword evidence="4" id="KW-1185">Reference proteome</keyword>
<feature type="region of interest" description="Disordered" evidence="1">
    <location>
        <begin position="267"/>
        <end position="288"/>
    </location>
</feature>
<feature type="region of interest" description="Disordered" evidence="1">
    <location>
        <begin position="138"/>
        <end position="246"/>
    </location>
</feature>
<evidence type="ECO:0000256" key="1">
    <source>
        <dbReference type="SAM" id="MobiDB-lite"/>
    </source>
</evidence>
<comment type="caution">
    <text evidence="3">The sequence shown here is derived from an EMBL/GenBank/DDBJ whole genome shotgun (WGS) entry which is preliminary data.</text>
</comment>
<dbReference type="Proteomes" id="UP000674143">
    <property type="component" value="Unassembled WGS sequence"/>
</dbReference>
<dbReference type="RefSeq" id="XP_067061874.1">
    <property type="nucleotide sequence ID" value="XM_067205937.1"/>
</dbReference>
<evidence type="ECO:0000313" key="4">
    <source>
        <dbReference type="Proteomes" id="UP000674143"/>
    </source>
</evidence>
<feature type="compositionally biased region" description="Low complexity" evidence="1">
    <location>
        <begin position="187"/>
        <end position="215"/>
    </location>
</feature>
<dbReference type="KEGG" id="loi:92359871"/>
<feature type="region of interest" description="Disordered" evidence="1">
    <location>
        <begin position="373"/>
        <end position="409"/>
    </location>
</feature>
<dbReference type="GeneID" id="92359871"/>
<reference evidence="4" key="2">
    <citation type="journal article" date="2021" name="Sci. Data">
        <title>Chromosome-scale genome sequencing, assembly and annotation of six genomes from subfamily Leishmaniinae.</title>
        <authorList>
            <person name="Almutairi H."/>
            <person name="Urbaniak M.D."/>
            <person name="Bates M.D."/>
            <person name="Jariyapan N."/>
            <person name="Kwakye-Nuako G."/>
            <person name="Thomaz Soccol V."/>
            <person name="Al-Salem W.S."/>
            <person name="Dillon R.J."/>
            <person name="Bates P.A."/>
            <person name="Gatherer D."/>
        </authorList>
    </citation>
    <scope>NUCLEOTIDE SEQUENCE [LARGE SCALE GENOMIC DNA]</scope>
</reference>
<accession>A0A836H414</accession>
<evidence type="ECO:0000259" key="2">
    <source>
        <dbReference type="PROSITE" id="PS50076"/>
    </source>
</evidence>
<feature type="region of interest" description="Disordered" evidence="1">
    <location>
        <begin position="430"/>
        <end position="456"/>
    </location>
</feature>
<feature type="domain" description="J" evidence="2">
    <location>
        <begin position="65"/>
        <end position="140"/>
    </location>
</feature>
<dbReference type="PROSITE" id="PS50076">
    <property type="entry name" value="DNAJ_2"/>
    <property type="match status" value="1"/>
</dbReference>
<feature type="region of interest" description="Disordered" evidence="1">
    <location>
        <begin position="501"/>
        <end position="555"/>
    </location>
</feature>
<organism evidence="3 4">
    <name type="scientific">Leishmania orientalis</name>
    <dbReference type="NCBI Taxonomy" id="2249476"/>
    <lineage>
        <taxon>Eukaryota</taxon>
        <taxon>Discoba</taxon>
        <taxon>Euglenozoa</taxon>
        <taxon>Kinetoplastea</taxon>
        <taxon>Metakinetoplastina</taxon>
        <taxon>Trypanosomatida</taxon>
        <taxon>Trypanosomatidae</taxon>
        <taxon>Leishmaniinae</taxon>
        <taxon>Leishmania</taxon>
    </lineage>
</organism>
<dbReference type="Gene3D" id="1.10.287.110">
    <property type="entry name" value="DnaJ domain"/>
    <property type="match status" value="1"/>
</dbReference>
<evidence type="ECO:0000313" key="3">
    <source>
        <dbReference type="EMBL" id="KAG5474768.1"/>
    </source>
</evidence>
<dbReference type="SUPFAM" id="SSF46565">
    <property type="entry name" value="Chaperone J-domain"/>
    <property type="match status" value="1"/>
</dbReference>
<gene>
    <name evidence="3" type="ORF">LSCM4_03944</name>
</gene>
<proteinExistence type="predicted"/>
<feature type="region of interest" description="Disordered" evidence="1">
    <location>
        <begin position="310"/>
        <end position="338"/>
    </location>
</feature>